<comment type="caution">
    <text evidence="2">The sequence shown here is derived from an EMBL/GenBank/DDBJ whole genome shotgun (WGS) entry which is preliminary data.</text>
</comment>
<feature type="transmembrane region" description="Helical" evidence="1">
    <location>
        <begin position="12"/>
        <end position="36"/>
    </location>
</feature>
<evidence type="ECO:0008006" key="4">
    <source>
        <dbReference type="Google" id="ProtNLM"/>
    </source>
</evidence>
<keyword evidence="1" id="KW-0812">Transmembrane</keyword>
<proteinExistence type="predicted"/>
<dbReference type="EMBL" id="NEXE01000331">
    <property type="protein sequence ID" value="PSN82949.1"/>
    <property type="molecule type" value="Genomic_DNA"/>
</dbReference>
<evidence type="ECO:0000313" key="3">
    <source>
        <dbReference type="Proteomes" id="UP000240322"/>
    </source>
</evidence>
<dbReference type="Proteomes" id="UP000240322">
    <property type="component" value="Unassembled WGS sequence"/>
</dbReference>
<sequence>MVSRSPSGRRSGQASLIAGITLFLLFVVIIASMVAIENTHTFALREQEAAEQTLILEQKEHLCVSYIPQTSQLVVTNTGPIPSTVTGIIEYPQASNGGQSTITVVGENTIIQPGFSYQFNVASGSAEYIVVTAFGNTFENVTGC</sequence>
<protein>
    <recommendedName>
        <fullName evidence="4">Archaeal Type IV pilin N-terminal domain-containing protein</fullName>
    </recommendedName>
</protein>
<gene>
    <name evidence="2" type="ORF">B9Q03_13765</name>
</gene>
<organism evidence="2 3">
    <name type="scientific">Candidatus Marsarchaeota G2 archaeon OSP_D</name>
    <dbReference type="NCBI Taxonomy" id="1978157"/>
    <lineage>
        <taxon>Archaea</taxon>
        <taxon>Candidatus Marsarchaeota</taxon>
        <taxon>Candidatus Marsarchaeota group 2</taxon>
    </lineage>
</organism>
<dbReference type="AlphaFoldDB" id="A0A2R6A9A9"/>
<keyword evidence="1" id="KW-1133">Transmembrane helix</keyword>
<evidence type="ECO:0000256" key="1">
    <source>
        <dbReference type="SAM" id="Phobius"/>
    </source>
</evidence>
<name>A0A2R6A9A9_9ARCH</name>
<accession>A0A2R6A9A9</accession>
<evidence type="ECO:0000313" key="2">
    <source>
        <dbReference type="EMBL" id="PSN82949.1"/>
    </source>
</evidence>
<keyword evidence="1" id="KW-0472">Membrane</keyword>
<reference evidence="2 3" key="1">
    <citation type="submission" date="2017-04" db="EMBL/GenBank/DDBJ databases">
        <title>Novel microbial lineages endemic to geothermal iron-oxide mats fill important gaps in the evolutionary history of Archaea.</title>
        <authorList>
            <person name="Jay Z.J."/>
            <person name="Beam J.P."/>
            <person name="Dlakic M."/>
            <person name="Rusch D.B."/>
            <person name="Kozubal M.A."/>
            <person name="Inskeep W.P."/>
        </authorList>
    </citation>
    <scope>NUCLEOTIDE SEQUENCE [LARGE SCALE GENOMIC DNA]</scope>
    <source>
        <strain evidence="2">OSP_D</strain>
    </source>
</reference>